<evidence type="ECO:0000256" key="1">
    <source>
        <dbReference type="ARBA" id="ARBA00001913"/>
    </source>
</evidence>
<evidence type="ECO:0000256" key="7">
    <source>
        <dbReference type="ARBA" id="ARBA00022837"/>
    </source>
</evidence>
<accession>A0A5B2X1N1</accession>
<keyword evidence="17" id="KW-1185">Reference proteome</keyword>
<keyword evidence="7 13" id="KW-0106">Calcium</keyword>
<comment type="caution">
    <text evidence="16">The sequence shown here is derived from an EMBL/GenBank/DDBJ whole genome shotgun (WGS) entry which is preliminary data.</text>
</comment>
<evidence type="ECO:0000256" key="10">
    <source>
        <dbReference type="ARBA" id="ARBA00023232"/>
    </source>
</evidence>
<dbReference type="SUPFAM" id="SSF63433">
    <property type="entry name" value="Fumarylacetoacetate hydrolase, FAH, N-terminal domain"/>
    <property type="match status" value="1"/>
</dbReference>
<evidence type="ECO:0000256" key="5">
    <source>
        <dbReference type="ARBA" id="ARBA00022723"/>
    </source>
</evidence>
<dbReference type="PANTHER" id="PTHR43069:SF2">
    <property type="entry name" value="FUMARYLACETOACETASE"/>
    <property type="match status" value="1"/>
</dbReference>
<dbReference type="Gene3D" id="3.90.850.10">
    <property type="entry name" value="Fumarylacetoacetase-like, C-terminal domain"/>
    <property type="match status" value="1"/>
</dbReference>
<dbReference type="Proteomes" id="UP000323454">
    <property type="component" value="Unassembled WGS sequence"/>
</dbReference>
<keyword evidence="6 16" id="KW-0378">Hydrolase</keyword>
<evidence type="ECO:0000256" key="12">
    <source>
        <dbReference type="PIRSR" id="PIRSR605959-2"/>
    </source>
</evidence>
<evidence type="ECO:0000256" key="9">
    <source>
        <dbReference type="ARBA" id="ARBA00022878"/>
    </source>
</evidence>
<dbReference type="InterPro" id="IPR005959">
    <property type="entry name" value="Fumarylacetoacetase"/>
</dbReference>
<feature type="binding site" evidence="12">
    <location>
        <position position="118"/>
    </location>
    <ligand>
        <name>substrate</name>
    </ligand>
</feature>
<evidence type="ECO:0000256" key="4">
    <source>
        <dbReference type="ARBA" id="ARBA00012094"/>
    </source>
</evidence>
<organism evidence="16 17">
    <name type="scientific">Solihabitans fulvus</name>
    <dbReference type="NCBI Taxonomy" id="1892852"/>
    <lineage>
        <taxon>Bacteria</taxon>
        <taxon>Bacillati</taxon>
        <taxon>Actinomycetota</taxon>
        <taxon>Actinomycetes</taxon>
        <taxon>Pseudonocardiales</taxon>
        <taxon>Pseudonocardiaceae</taxon>
        <taxon>Solihabitans</taxon>
    </lineage>
</organism>
<feature type="binding site" evidence="13">
    <location>
        <position position="243"/>
    </location>
    <ligand>
        <name>Mg(2+)</name>
        <dbReference type="ChEBI" id="CHEBI:18420"/>
    </ligand>
</feature>
<dbReference type="OrthoDB" id="3766879at2"/>
<evidence type="ECO:0000256" key="8">
    <source>
        <dbReference type="ARBA" id="ARBA00022842"/>
    </source>
</evidence>
<feature type="binding site" evidence="13">
    <location>
        <position position="116"/>
    </location>
    <ligand>
        <name>Ca(2+)</name>
        <dbReference type="ChEBI" id="CHEBI:29108"/>
    </ligand>
</feature>
<dbReference type="Pfam" id="PF09298">
    <property type="entry name" value="FAA_hydrolase_N"/>
    <property type="match status" value="1"/>
</dbReference>
<evidence type="ECO:0000256" key="11">
    <source>
        <dbReference type="PIRSR" id="PIRSR605959-1"/>
    </source>
</evidence>
<gene>
    <name evidence="16" type="primary">fahA</name>
    <name evidence="16" type="ORF">F0L68_25580</name>
</gene>
<feature type="binding site" evidence="12">
    <location>
        <position position="132"/>
    </location>
    <ligand>
        <name>substrate</name>
    </ligand>
</feature>
<dbReference type="PANTHER" id="PTHR43069">
    <property type="entry name" value="FUMARYLACETOACETASE"/>
    <property type="match status" value="1"/>
</dbReference>
<evidence type="ECO:0000256" key="6">
    <source>
        <dbReference type="ARBA" id="ARBA00022801"/>
    </source>
</evidence>
<feature type="binding site" evidence="13">
    <location>
        <position position="239"/>
    </location>
    <ligand>
        <name>Mg(2+)</name>
        <dbReference type="ChEBI" id="CHEBI:18420"/>
    </ligand>
</feature>
<evidence type="ECO:0000256" key="13">
    <source>
        <dbReference type="PIRSR" id="PIRSR605959-3"/>
    </source>
</evidence>
<evidence type="ECO:0000256" key="2">
    <source>
        <dbReference type="ARBA" id="ARBA00001946"/>
    </source>
</evidence>
<reference evidence="16 17" key="2">
    <citation type="submission" date="2019-09" db="EMBL/GenBank/DDBJ databases">
        <authorList>
            <person name="Jin C."/>
        </authorList>
    </citation>
    <scope>NUCLEOTIDE SEQUENCE [LARGE SCALE GENOMIC DNA]</scope>
    <source>
        <strain evidence="16 17">AN110305</strain>
    </source>
</reference>
<sequence length="406" mass="43360">MSWIHDPAFRRDAPFGPQTLPYGVVETEDGPGLAVRVGDHALPLRPLAESLGAELAAHTSADSLDPLLRAGRPVWSALRARLTELVTAEVAPKGGTLLPLAETTTRLPFTVADYVDFYSSRHHAENVGRIFRPDGAPLLPNWTHLPVGYHGRAGTVVVSGTDVVRPHGQRRGEQGPVFGPCERLDIEAEVGFVCGGPTEGRVSTGQAAEHVFGVVLVNDWSARDIQAWEYQPLGPFLSKSFATSISAWVTPLEAFAVARVTPPALPNPLLDYLVEDQPWGLDLSLAVDWNGTRVSAPPFAEMSWTFAQQLAHMSVNGATVRAGDLFASGTVSGPQKRQRGCFLELTWGGAEPITLDDGSPRTFLQDGDTVRITGTAPGEDDSLVGLAEVVGTVVPADSGTERADRG</sequence>
<reference evidence="16 17" key="1">
    <citation type="submission" date="2019-09" db="EMBL/GenBank/DDBJ databases">
        <title>Goodfellowia gen. nov., a new genus of the Pseudonocardineae related to Actinoalloteichus, containing Goodfellowia coeruleoviolacea gen. nov., comb. nov. gen. nov., comb. nov.</title>
        <authorList>
            <person name="Labeda D."/>
        </authorList>
    </citation>
    <scope>NUCLEOTIDE SEQUENCE [LARGE SCALE GENOMIC DNA]</scope>
    <source>
        <strain evidence="16 17">AN110305</strain>
    </source>
</reference>
<dbReference type="GO" id="GO:0004334">
    <property type="term" value="F:fumarylacetoacetase activity"/>
    <property type="evidence" value="ECO:0007669"/>
    <property type="project" value="UniProtKB-EC"/>
</dbReference>
<feature type="binding site" evidence="12">
    <location>
        <position position="226"/>
    </location>
    <ligand>
        <name>substrate</name>
    </ligand>
</feature>
<protein>
    <recommendedName>
        <fullName evidence="4">fumarylacetoacetase</fullName>
        <ecNumber evidence="4">3.7.1.2</ecNumber>
    </recommendedName>
</protein>
<comment type="cofactor">
    <cofactor evidence="2 13">
        <name>Mg(2+)</name>
        <dbReference type="ChEBI" id="CHEBI:18420"/>
    </cofactor>
</comment>
<dbReference type="InterPro" id="IPR011234">
    <property type="entry name" value="Fumarylacetoacetase-like_C"/>
</dbReference>
<evidence type="ECO:0000259" key="14">
    <source>
        <dbReference type="Pfam" id="PF01557"/>
    </source>
</evidence>
<feature type="binding site" evidence="12">
    <location>
        <position position="230"/>
    </location>
    <ligand>
        <name>substrate</name>
    </ligand>
</feature>
<keyword evidence="5 13" id="KW-0479">Metal-binding</keyword>
<name>A0A5B2X1N1_9PSEU</name>
<dbReference type="GO" id="GO:0046872">
    <property type="term" value="F:metal ion binding"/>
    <property type="evidence" value="ECO:0007669"/>
    <property type="project" value="UniProtKB-KW"/>
</dbReference>
<keyword evidence="10" id="KW-0585">Phenylalanine catabolism</keyword>
<dbReference type="GO" id="GO:1902000">
    <property type="term" value="P:homogentisate catabolic process"/>
    <property type="evidence" value="ECO:0007669"/>
    <property type="project" value="TreeGrafter"/>
</dbReference>
<feature type="binding site" evidence="13">
    <location>
        <position position="189"/>
    </location>
    <ligand>
        <name>Ca(2+)</name>
        <dbReference type="ChEBI" id="CHEBI:29108"/>
    </ligand>
</feature>
<feature type="binding site" evidence="13">
    <location>
        <position position="187"/>
    </location>
    <ligand>
        <name>Ca(2+)</name>
        <dbReference type="ChEBI" id="CHEBI:29108"/>
    </ligand>
</feature>
<dbReference type="Pfam" id="PF01557">
    <property type="entry name" value="FAA_hydrolase"/>
    <property type="match status" value="1"/>
</dbReference>
<dbReference type="AlphaFoldDB" id="A0A5B2X1N1"/>
<evidence type="ECO:0000256" key="3">
    <source>
        <dbReference type="ARBA" id="ARBA00004782"/>
    </source>
</evidence>
<dbReference type="GO" id="GO:0006559">
    <property type="term" value="P:L-phenylalanine catabolic process"/>
    <property type="evidence" value="ECO:0007669"/>
    <property type="project" value="UniProtKB-UniPathway"/>
</dbReference>
<feature type="domain" description="Fumarylacetoacetase-like C-terminal" evidence="14">
    <location>
        <begin position="115"/>
        <end position="375"/>
    </location>
</feature>
<keyword evidence="8 13" id="KW-0460">Magnesium</keyword>
<feature type="domain" description="Fumarylacetoacetase N-terminal" evidence="15">
    <location>
        <begin position="18"/>
        <end position="108"/>
    </location>
</feature>
<feature type="binding site" evidence="13">
    <location>
        <position position="219"/>
    </location>
    <ligand>
        <name>Mg(2+)</name>
        <dbReference type="ChEBI" id="CHEBI:18420"/>
    </ligand>
</feature>
<proteinExistence type="predicted"/>
<feature type="binding site" evidence="13">
    <location>
        <position position="219"/>
    </location>
    <ligand>
        <name>Ca(2+)</name>
        <dbReference type="ChEBI" id="CHEBI:29108"/>
    </ligand>
</feature>
<evidence type="ECO:0000313" key="16">
    <source>
        <dbReference type="EMBL" id="KAA2257113.1"/>
    </source>
</evidence>
<evidence type="ECO:0000313" key="17">
    <source>
        <dbReference type="Proteomes" id="UP000323454"/>
    </source>
</evidence>
<dbReference type="EMBL" id="VUOB01000047">
    <property type="protein sequence ID" value="KAA2257113.1"/>
    <property type="molecule type" value="Genomic_DNA"/>
</dbReference>
<dbReference type="SUPFAM" id="SSF56529">
    <property type="entry name" value="FAH"/>
    <property type="match status" value="1"/>
</dbReference>
<dbReference type="UniPathway" id="UPA00139">
    <property type="reaction ID" value="UER00341"/>
</dbReference>
<feature type="binding site" evidence="12">
    <location>
        <position position="330"/>
    </location>
    <ligand>
        <name>substrate</name>
    </ligand>
</feature>
<dbReference type="InterPro" id="IPR036663">
    <property type="entry name" value="Fumarylacetoacetase_C_sf"/>
</dbReference>
<dbReference type="InterPro" id="IPR015377">
    <property type="entry name" value="Fumarylacetoacetase_N"/>
</dbReference>
<dbReference type="RefSeq" id="WP_149852346.1">
    <property type="nucleotide sequence ID" value="NZ_VUOB01000047.1"/>
</dbReference>
<comment type="pathway">
    <text evidence="3">Amino-acid degradation; L-phenylalanine degradation; acetoacetate and fumarate from L-phenylalanine: step 6/6.</text>
</comment>
<dbReference type="NCBIfam" id="TIGR01266">
    <property type="entry name" value="fum_ac_acetase"/>
    <property type="match status" value="1"/>
</dbReference>
<dbReference type="GO" id="GO:0006572">
    <property type="term" value="P:L-tyrosine catabolic process"/>
    <property type="evidence" value="ECO:0007669"/>
    <property type="project" value="UniProtKB-KW"/>
</dbReference>
<comment type="cofactor">
    <cofactor evidence="1 13">
        <name>Ca(2+)</name>
        <dbReference type="ChEBI" id="CHEBI:29108"/>
    </cofactor>
</comment>
<evidence type="ECO:0000259" key="15">
    <source>
        <dbReference type="Pfam" id="PF09298"/>
    </source>
</evidence>
<dbReference type="Gene3D" id="2.30.30.230">
    <property type="entry name" value="Fumarylacetoacetase, N-terminal domain"/>
    <property type="match status" value="1"/>
</dbReference>
<dbReference type="EC" id="3.7.1.2" evidence="4"/>
<keyword evidence="9" id="KW-0828">Tyrosine catabolism</keyword>
<dbReference type="InterPro" id="IPR036462">
    <property type="entry name" value="Fumarylacetoacetase_N_sf"/>
</dbReference>
<feature type="active site" description="Proton acceptor" evidence="11">
    <location>
        <position position="123"/>
    </location>
</feature>